<dbReference type="EMBL" id="KZ679259">
    <property type="protein sequence ID" value="PTB43166.1"/>
    <property type="molecule type" value="Genomic_DNA"/>
</dbReference>
<dbReference type="GO" id="GO:0005739">
    <property type="term" value="C:mitochondrion"/>
    <property type="evidence" value="ECO:0007669"/>
    <property type="project" value="TreeGrafter"/>
</dbReference>
<dbReference type="OrthoDB" id="10268090at2759"/>
<dbReference type="PANTHER" id="PTHR12286:SF5">
    <property type="entry name" value="SACCHAROPINE DEHYDROGENASE-LIKE OXIDOREDUCTASE"/>
    <property type="match status" value="1"/>
</dbReference>
<dbReference type="InterPro" id="IPR051276">
    <property type="entry name" value="Saccharopine_DH-like_oxidrdct"/>
</dbReference>
<proteinExistence type="inferred from homology"/>
<dbReference type="GO" id="GO:0005811">
    <property type="term" value="C:lipid droplet"/>
    <property type="evidence" value="ECO:0007669"/>
    <property type="project" value="TreeGrafter"/>
</dbReference>
<organism evidence="3 4">
    <name type="scientific">Trichoderma asperellum (strain ATCC 204424 / CBS 433.97 / NBRC 101777)</name>
    <dbReference type="NCBI Taxonomy" id="1042311"/>
    <lineage>
        <taxon>Eukaryota</taxon>
        <taxon>Fungi</taxon>
        <taxon>Dikarya</taxon>
        <taxon>Ascomycota</taxon>
        <taxon>Pezizomycotina</taxon>
        <taxon>Sordariomycetes</taxon>
        <taxon>Hypocreomycetidae</taxon>
        <taxon>Hypocreales</taxon>
        <taxon>Hypocreaceae</taxon>
        <taxon>Trichoderma</taxon>
    </lineage>
</organism>
<reference evidence="3 4" key="1">
    <citation type="submission" date="2016-07" db="EMBL/GenBank/DDBJ databases">
        <title>Multiple horizontal gene transfer events from other fungi enriched the ability of initially mycotrophic Trichoderma (Ascomycota) to feed on dead plant biomass.</title>
        <authorList>
            <consortium name="DOE Joint Genome Institute"/>
            <person name="Aerts A."/>
            <person name="Atanasova L."/>
            <person name="Chenthamara K."/>
            <person name="Zhang J."/>
            <person name="Grujic M."/>
            <person name="Henrissat B."/>
            <person name="Kuo A."/>
            <person name="Salamov A."/>
            <person name="Lipzen A."/>
            <person name="Labutti K."/>
            <person name="Barry K."/>
            <person name="Miao Y."/>
            <person name="Rahimi M.J."/>
            <person name="Shen Q."/>
            <person name="Grigoriev I.V."/>
            <person name="Kubicek C.P."/>
            <person name="Druzhinina I.S."/>
        </authorList>
    </citation>
    <scope>NUCLEOTIDE SEQUENCE [LARGE SCALE GENOMIC DNA]</scope>
    <source>
        <strain evidence="3 4">CBS 433.97</strain>
    </source>
</reference>
<dbReference type="InterPro" id="IPR005097">
    <property type="entry name" value="Sacchrp_dh_NADP-bd"/>
</dbReference>
<evidence type="ECO:0000313" key="3">
    <source>
        <dbReference type="EMBL" id="PTB43166.1"/>
    </source>
</evidence>
<keyword evidence="4" id="KW-1185">Reference proteome</keyword>
<evidence type="ECO:0000259" key="2">
    <source>
        <dbReference type="Pfam" id="PF03435"/>
    </source>
</evidence>
<name>A0A2T3ZEC7_TRIA4</name>
<sequence length="422" mass="46472">MQFKEHNRLYDLVVFGATGYTGRVVAEYVAANFPINAKWAVAGRSAPKLQAIVDSCKTAHSDRNLPEIEIVNLDNSEEMRALASKTCVMITTVGPYSQYGEQAVKACVEAGTHYFDATGEAAWVYKMIKKYEKAAKESGAILIPQMGLESAPPDLCTWSLANTLGKEMDAKTKDVVLSLHTLRAAPSGGTISTVLSLFDNLTLSELLESGKPYAHSPVPHPAEPKRRETSIWQKLFGIHNVPNLGTLTTGLTGTTDQGVIERSWGLLSEIPSRKDQFYGPNFCWAEYSKPRNWLEGILTHWLLTVAVLLLSIAPVRAIARKFAPEPGTGPSREDMDKEEVEWRGIANPDTQSPVNKQAFVRAWYHGSMYQLTAMLCSEGARIVLEGDLELGGGFYTPCCLGQRIVDRAHEGGLKIETRIQDK</sequence>
<evidence type="ECO:0000313" key="4">
    <source>
        <dbReference type="Proteomes" id="UP000240493"/>
    </source>
</evidence>
<dbReference type="AlphaFoldDB" id="A0A2T3ZEC7"/>
<comment type="similarity">
    <text evidence="1">Belongs to the saccharopine dehydrogenase family.</text>
</comment>
<evidence type="ECO:0000256" key="1">
    <source>
        <dbReference type="ARBA" id="ARBA00038048"/>
    </source>
</evidence>
<dbReference type="PANTHER" id="PTHR12286">
    <property type="entry name" value="SACCHAROPINE DEHYDROGENASE-LIKE OXIDOREDUCTASE"/>
    <property type="match status" value="1"/>
</dbReference>
<accession>A0A2T3ZEC7</accession>
<dbReference type="GO" id="GO:0009247">
    <property type="term" value="P:glycolipid biosynthetic process"/>
    <property type="evidence" value="ECO:0007669"/>
    <property type="project" value="TreeGrafter"/>
</dbReference>
<gene>
    <name evidence="3" type="ORF">M441DRAFT_56203</name>
</gene>
<dbReference type="SUPFAM" id="SSF51735">
    <property type="entry name" value="NAD(P)-binding Rossmann-fold domains"/>
    <property type="match status" value="1"/>
</dbReference>
<dbReference type="InterPro" id="IPR036291">
    <property type="entry name" value="NAD(P)-bd_dom_sf"/>
</dbReference>
<dbReference type="Pfam" id="PF03435">
    <property type="entry name" value="Sacchrp_dh_NADP"/>
    <property type="match status" value="1"/>
</dbReference>
<feature type="domain" description="Saccharopine dehydrogenase NADP binding" evidence="2">
    <location>
        <begin position="13"/>
        <end position="142"/>
    </location>
</feature>
<dbReference type="GO" id="GO:0005886">
    <property type="term" value="C:plasma membrane"/>
    <property type="evidence" value="ECO:0007669"/>
    <property type="project" value="TreeGrafter"/>
</dbReference>
<dbReference type="Gene3D" id="3.40.50.720">
    <property type="entry name" value="NAD(P)-binding Rossmann-like Domain"/>
    <property type="match status" value="1"/>
</dbReference>
<protein>
    <recommendedName>
        <fullName evidence="2">Saccharopine dehydrogenase NADP binding domain-containing protein</fullName>
    </recommendedName>
</protein>
<dbReference type="Proteomes" id="UP000240493">
    <property type="component" value="Unassembled WGS sequence"/>
</dbReference>